<name>A0A956NCP8_UNCEI</name>
<dbReference type="EMBL" id="JAGQHS010000049">
    <property type="protein sequence ID" value="MCA9756342.1"/>
    <property type="molecule type" value="Genomic_DNA"/>
</dbReference>
<dbReference type="SUPFAM" id="SSF52949">
    <property type="entry name" value="Macro domain-like"/>
    <property type="match status" value="1"/>
</dbReference>
<dbReference type="Proteomes" id="UP000739538">
    <property type="component" value="Unassembled WGS sequence"/>
</dbReference>
<dbReference type="Gene3D" id="3.40.220.10">
    <property type="entry name" value="Leucine Aminopeptidase, subunit E, domain 1"/>
    <property type="match status" value="1"/>
</dbReference>
<protein>
    <submittedName>
        <fullName evidence="2">O-acetyl-ADP-ribose deacetylase</fullName>
    </submittedName>
</protein>
<dbReference type="InterPro" id="IPR002589">
    <property type="entry name" value="Macro_dom"/>
</dbReference>
<dbReference type="CDD" id="cd02908">
    <property type="entry name" value="Macro_OAADPr_deacetylase"/>
    <property type="match status" value="1"/>
</dbReference>
<comment type="caution">
    <text evidence="2">The sequence shown here is derived from an EMBL/GenBank/DDBJ whole genome shotgun (WGS) entry which is preliminary data.</text>
</comment>
<evidence type="ECO:0000313" key="3">
    <source>
        <dbReference type="Proteomes" id="UP000739538"/>
    </source>
</evidence>
<evidence type="ECO:0000259" key="1">
    <source>
        <dbReference type="PROSITE" id="PS51154"/>
    </source>
</evidence>
<sequence>MGHSRIELVQGDIVEQKVDAIVTAANSALAGGGGVDGAVHRAAGPELLDACERIGGCPTGSAVLTPGFDLPSKHVVHAVGPIWEGGDANEEALLASAYRRSLQVAAEHDVRSIAFPAISAGVYGYPMDEAARVALRASEHYLRTNPGSSLRLVRFVLFDARSFVVFARAAEAELGKA</sequence>
<reference evidence="2" key="1">
    <citation type="submission" date="2020-04" db="EMBL/GenBank/DDBJ databases">
        <authorList>
            <person name="Zhang T."/>
        </authorList>
    </citation>
    <scope>NUCLEOTIDE SEQUENCE</scope>
    <source>
        <strain evidence="2">HKST-UBA02</strain>
    </source>
</reference>
<dbReference type="PANTHER" id="PTHR11106:SF27">
    <property type="entry name" value="MACRO DOMAIN-CONTAINING PROTEIN"/>
    <property type="match status" value="1"/>
</dbReference>
<dbReference type="InterPro" id="IPR043472">
    <property type="entry name" value="Macro_dom-like"/>
</dbReference>
<organism evidence="2 3">
    <name type="scientific">Eiseniibacteriota bacterium</name>
    <dbReference type="NCBI Taxonomy" id="2212470"/>
    <lineage>
        <taxon>Bacteria</taxon>
        <taxon>Candidatus Eiseniibacteriota</taxon>
    </lineage>
</organism>
<dbReference type="PROSITE" id="PS51154">
    <property type="entry name" value="MACRO"/>
    <property type="match status" value="1"/>
</dbReference>
<accession>A0A956NCP8</accession>
<dbReference type="AlphaFoldDB" id="A0A956NCP8"/>
<dbReference type="PANTHER" id="PTHR11106">
    <property type="entry name" value="GANGLIOSIDE INDUCED DIFFERENTIATION ASSOCIATED PROTEIN 2-RELATED"/>
    <property type="match status" value="1"/>
</dbReference>
<evidence type="ECO:0000313" key="2">
    <source>
        <dbReference type="EMBL" id="MCA9756342.1"/>
    </source>
</evidence>
<feature type="domain" description="Macro" evidence="1">
    <location>
        <begin position="1"/>
        <end position="174"/>
    </location>
</feature>
<proteinExistence type="predicted"/>
<gene>
    <name evidence="2" type="ORF">KDA27_11120</name>
</gene>
<dbReference type="NCBIfam" id="NF001664">
    <property type="entry name" value="PRK00431.1-6"/>
    <property type="match status" value="1"/>
</dbReference>
<dbReference type="SMART" id="SM00506">
    <property type="entry name" value="A1pp"/>
    <property type="match status" value="1"/>
</dbReference>
<reference evidence="2" key="2">
    <citation type="journal article" date="2021" name="Microbiome">
        <title>Successional dynamics and alternative stable states in a saline activated sludge microbial community over 9 years.</title>
        <authorList>
            <person name="Wang Y."/>
            <person name="Ye J."/>
            <person name="Ju F."/>
            <person name="Liu L."/>
            <person name="Boyd J.A."/>
            <person name="Deng Y."/>
            <person name="Parks D.H."/>
            <person name="Jiang X."/>
            <person name="Yin X."/>
            <person name="Woodcroft B.J."/>
            <person name="Tyson G.W."/>
            <person name="Hugenholtz P."/>
            <person name="Polz M.F."/>
            <person name="Zhang T."/>
        </authorList>
    </citation>
    <scope>NUCLEOTIDE SEQUENCE</scope>
    <source>
        <strain evidence="2">HKST-UBA02</strain>
    </source>
</reference>
<dbReference type="Pfam" id="PF01661">
    <property type="entry name" value="Macro"/>
    <property type="match status" value="1"/>
</dbReference>